<dbReference type="GO" id="GO:0016020">
    <property type="term" value="C:membrane"/>
    <property type="evidence" value="ECO:0007669"/>
    <property type="project" value="UniProtKB-SubCell"/>
</dbReference>
<dbReference type="InterPro" id="IPR027470">
    <property type="entry name" value="Cation_efflux_CTD"/>
</dbReference>
<evidence type="ECO:0000256" key="4">
    <source>
        <dbReference type="ARBA" id="ARBA00022692"/>
    </source>
</evidence>
<evidence type="ECO:0000256" key="6">
    <source>
        <dbReference type="ARBA" id="ARBA00023136"/>
    </source>
</evidence>
<keyword evidence="3" id="KW-0813">Transport</keyword>
<dbReference type="InterPro" id="IPR050291">
    <property type="entry name" value="CDF_Transporter"/>
</dbReference>
<dbReference type="PANTHER" id="PTHR43840:SF17">
    <property type="entry name" value="CATION EFFLUX PROTEIN CYTOPLASMIC DOMAIN-CONTAINING PROTEIN"/>
    <property type="match status" value="1"/>
</dbReference>
<keyword evidence="6 7" id="KW-0472">Membrane</keyword>
<evidence type="ECO:0000256" key="5">
    <source>
        <dbReference type="ARBA" id="ARBA00022989"/>
    </source>
</evidence>
<dbReference type="Gene3D" id="3.30.70.1350">
    <property type="entry name" value="Cation efflux protein, cytoplasmic domain"/>
    <property type="match status" value="1"/>
</dbReference>
<feature type="domain" description="Cation efflux protein cytoplasmic" evidence="9">
    <location>
        <begin position="292"/>
        <end position="367"/>
    </location>
</feature>
<evidence type="ECO:0000256" key="3">
    <source>
        <dbReference type="ARBA" id="ARBA00022448"/>
    </source>
</evidence>
<dbReference type="NCBIfam" id="TIGR01297">
    <property type="entry name" value="CDF"/>
    <property type="match status" value="1"/>
</dbReference>
<dbReference type="WBParaSite" id="ACRNAN_scaffold3574.g7518.t1">
    <property type="protein sequence ID" value="ACRNAN_scaffold3574.g7518.t1"/>
    <property type="gene ID" value="ACRNAN_scaffold3574.g7518"/>
</dbReference>
<evidence type="ECO:0000259" key="9">
    <source>
        <dbReference type="Pfam" id="PF16916"/>
    </source>
</evidence>
<dbReference type="SUPFAM" id="SSF161111">
    <property type="entry name" value="Cation efflux protein transmembrane domain-like"/>
    <property type="match status" value="1"/>
</dbReference>
<name>A0A914DRM1_9BILA</name>
<dbReference type="InterPro" id="IPR058533">
    <property type="entry name" value="Cation_efflux_TM"/>
</dbReference>
<dbReference type="Proteomes" id="UP000887540">
    <property type="component" value="Unplaced"/>
</dbReference>
<proteinExistence type="inferred from homology"/>
<dbReference type="PANTHER" id="PTHR43840">
    <property type="entry name" value="MITOCHONDRIAL METAL TRANSPORTER 1-RELATED"/>
    <property type="match status" value="1"/>
</dbReference>
<comment type="subcellular location">
    <subcellularLocation>
        <location evidence="1">Membrane</location>
        <topology evidence="1">Multi-pass membrane protein</topology>
    </subcellularLocation>
</comment>
<protein>
    <submittedName>
        <fullName evidence="11">Cation efflux protein cytoplasmic domain-containing protein</fullName>
    </submittedName>
</protein>
<feature type="transmembrane region" description="Helical" evidence="7">
    <location>
        <begin position="239"/>
        <end position="256"/>
    </location>
</feature>
<keyword evidence="10" id="KW-1185">Reference proteome</keyword>
<feature type="transmembrane region" description="Helical" evidence="7">
    <location>
        <begin position="198"/>
        <end position="219"/>
    </location>
</feature>
<dbReference type="SUPFAM" id="SSF160240">
    <property type="entry name" value="Cation efflux protein cytoplasmic domain-like"/>
    <property type="match status" value="1"/>
</dbReference>
<evidence type="ECO:0000313" key="11">
    <source>
        <dbReference type="WBParaSite" id="ACRNAN_scaffold3574.g7518.t1"/>
    </source>
</evidence>
<accession>A0A914DRM1</accession>
<evidence type="ECO:0000256" key="7">
    <source>
        <dbReference type="SAM" id="Phobius"/>
    </source>
</evidence>
<sequence>MIMQLQMHLKMDEKQPLIIKKPPTKNVDTRMIVEGKVGCLEKRRRRKGLRQFYEDQDRLMQLYEHDEEALHGENLEKIKEECDAREKRRLRIDRILASLTFSLNIGLLFGNLFASLLSGSYAVISAFIDSAMDTTSSIIVYTAAWAIKNTNMFAYPRGRQRLELVAVIICSVIMGVANIMMIIQSIEAIVTNSVDPDANLPTVAILVGGSLLKVLLMIVCYMHGTPGSKTLALDQRNDIITGIVALLGATIGDYYWKYADPIGAILVCTFVALSWFSNAFSHIPFIVGKRADKELISRILRIAVEHDSRINCLDHIMVYHIGERALVELHVVMDEHLSLKISHDVASELQQKIQALDFVERAFIHVDYSCDGDD</sequence>
<feature type="transmembrane region" description="Helical" evidence="7">
    <location>
        <begin position="120"/>
        <end position="143"/>
    </location>
</feature>
<evidence type="ECO:0000256" key="1">
    <source>
        <dbReference type="ARBA" id="ARBA00004141"/>
    </source>
</evidence>
<evidence type="ECO:0000313" key="10">
    <source>
        <dbReference type="Proteomes" id="UP000887540"/>
    </source>
</evidence>
<evidence type="ECO:0000256" key="2">
    <source>
        <dbReference type="ARBA" id="ARBA00008873"/>
    </source>
</evidence>
<dbReference type="AlphaFoldDB" id="A0A914DRM1"/>
<dbReference type="GO" id="GO:0008324">
    <property type="term" value="F:monoatomic cation transmembrane transporter activity"/>
    <property type="evidence" value="ECO:0007669"/>
    <property type="project" value="InterPro"/>
</dbReference>
<reference evidence="11" key="1">
    <citation type="submission" date="2022-11" db="UniProtKB">
        <authorList>
            <consortium name="WormBaseParasite"/>
        </authorList>
    </citation>
    <scope>IDENTIFICATION</scope>
</reference>
<keyword evidence="4 7" id="KW-0812">Transmembrane</keyword>
<feature type="transmembrane region" description="Helical" evidence="7">
    <location>
        <begin position="262"/>
        <end position="288"/>
    </location>
</feature>
<evidence type="ECO:0000259" key="8">
    <source>
        <dbReference type="Pfam" id="PF01545"/>
    </source>
</evidence>
<comment type="similarity">
    <text evidence="2">Belongs to the cation diffusion facilitator (CDF) transporter (TC 2.A.4) family. SLC30A subfamily.</text>
</comment>
<dbReference type="FunFam" id="1.20.1510.10:FF:000005">
    <property type="entry name" value="Putative Cation diffusion facilitator 1"/>
    <property type="match status" value="1"/>
</dbReference>
<dbReference type="Pfam" id="PF16916">
    <property type="entry name" value="ZT_dimer"/>
    <property type="match status" value="1"/>
</dbReference>
<dbReference type="InterPro" id="IPR027469">
    <property type="entry name" value="Cation_efflux_TMD_sf"/>
</dbReference>
<feature type="transmembrane region" description="Helical" evidence="7">
    <location>
        <begin position="95"/>
        <end position="114"/>
    </location>
</feature>
<keyword evidence="5 7" id="KW-1133">Transmembrane helix</keyword>
<dbReference type="Gene3D" id="1.20.1510.10">
    <property type="entry name" value="Cation efflux protein transmembrane domain"/>
    <property type="match status" value="1"/>
</dbReference>
<dbReference type="Pfam" id="PF01545">
    <property type="entry name" value="Cation_efflux"/>
    <property type="match status" value="1"/>
</dbReference>
<dbReference type="InterPro" id="IPR002524">
    <property type="entry name" value="Cation_efflux"/>
</dbReference>
<dbReference type="InterPro" id="IPR036837">
    <property type="entry name" value="Cation_efflux_CTD_sf"/>
</dbReference>
<feature type="domain" description="Cation efflux protein transmembrane" evidence="8">
    <location>
        <begin position="100"/>
        <end position="281"/>
    </location>
</feature>
<feature type="transmembrane region" description="Helical" evidence="7">
    <location>
        <begin position="164"/>
        <end position="186"/>
    </location>
</feature>
<organism evidence="10 11">
    <name type="scientific">Acrobeloides nanus</name>
    <dbReference type="NCBI Taxonomy" id="290746"/>
    <lineage>
        <taxon>Eukaryota</taxon>
        <taxon>Metazoa</taxon>
        <taxon>Ecdysozoa</taxon>
        <taxon>Nematoda</taxon>
        <taxon>Chromadorea</taxon>
        <taxon>Rhabditida</taxon>
        <taxon>Tylenchina</taxon>
        <taxon>Cephalobomorpha</taxon>
        <taxon>Cephaloboidea</taxon>
        <taxon>Cephalobidae</taxon>
        <taxon>Acrobeloides</taxon>
    </lineage>
</organism>